<proteinExistence type="inferred from homology"/>
<name>V4PRE9_9CAUL</name>
<dbReference type="AlphaFoldDB" id="V4PRE9"/>
<comment type="similarity">
    <text evidence="2">Belongs to the MipA/OmpV family.</text>
</comment>
<dbReference type="GO" id="GO:0009279">
    <property type="term" value="C:cell outer membrane"/>
    <property type="evidence" value="ECO:0007669"/>
    <property type="project" value="UniProtKB-SubCell"/>
</dbReference>
<evidence type="ECO:0000313" key="7">
    <source>
        <dbReference type="EMBL" id="ESQ90886.1"/>
    </source>
</evidence>
<dbReference type="PATRIC" id="fig|1121022.4.peg.2328"/>
<dbReference type="STRING" id="1121022.GCA_000376105_01403"/>
<dbReference type="RefSeq" id="WP_018081069.1">
    <property type="nucleotide sequence ID" value="NZ_AQWM01000003.1"/>
</dbReference>
<keyword evidence="4" id="KW-0472">Membrane</keyword>
<keyword evidence="3 6" id="KW-0732">Signal</keyword>
<evidence type="ECO:0000256" key="4">
    <source>
        <dbReference type="ARBA" id="ARBA00023136"/>
    </source>
</evidence>
<evidence type="ECO:0000256" key="6">
    <source>
        <dbReference type="SAM" id="SignalP"/>
    </source>
</evidence>
<comment type="subcellular location">
    <subcellularLocation>
        <location evidence="1">Cell outer membrane</location>
    </subcellularLocation>
</comment>
<accession>V4PRE9</accession>
<keyword evidence="5" id="KW-0998">Cell outer membrane</keyword>
<dbReference type="eggNOG" id="COG3713">
    <property type="taxonomic scope" value="Bacteria"/>
</dbReference>
<evidence type="ECO:0000313" key="8">
    <source>
        <dbReference type="Proteomes" id="UP000017837"/>
    </source>
</evidence>
<evidence type="ECO:0000256" key="1">
    <source>
        <dbReference type="ARBA" id="ARBA00004442"/>
    </source>
</evidence>
<dbReference type="PANTHER" id="PTHR38776:SF1">
    <property type="entry name" value="MLTA-INTERACTING PROTEIN-RELATED"/>
    <property type="match status" value="1"/>
</dbReference>
<dbReference type="InterPro" id="IPR010583">
    <property type="entry name" value="MipA"/>
</dbReference>
<feature type="chain" id="PRO_5004727375" description="Structural protein MipA" evidence="6">
    <location>
        <begin position="22"/>
        <end position="263"/>
    </location>
</feature>
<organism evidence="7 8">
    <name type="scientific">Asticcacaulis benevestitus DSM 16100 = ATCC BAA-896</name>
    <dbReference type="NCBI Taxonomy" id="1121022"/>
    <lineage>
        <taxon>Bacteria</taxon>
        <taxon>Pseudomonadati</taxon>
        <taxon>Pseudomonadota</taxon>
        <taxon>Alphaproteobacteria</taxon>
        <taxon>Caulobacterales</taxon>
        <taxon>Caulobacteraceae</taxon>
        <taxon>Asticcacaulis</taxon>
    </lineage>
</organism>
<gene>
    <name evidence="7" type="ORF">ABENE_11490</name>
</gene>
<protein>
    <recommendedName>
        <fullName evidence="9">Structural protein MipA</fullName>
    </recommendedName>
</protein>
<evidence type="ECO:0000256" key="3">
    <source>
        <dbReference type="ARBA" id="ARBA00022729"/>
    </source>
</evidence>
<evidence type="ECO:0000256" key="2">
    <source>
        <dbReference type="ARBA" id="ARBA00005722"/>
    </source>
</evidence>
<evidence type="ECO:0008006" key="9">
    <source>
        <dbReference type="Google" id="ProtNLM"/>
    </source>
</evidence>
<dbReference type="Pfam" id="PF06629">
    <property type="entry name" value="MipA"/>
    <property type="match status" value="1"/>
</dbReference>
<feature type="signal peptide" evidence="6">
    <location>
        <begin position="1"/>
        <end position="21"/>
    </location>
</feature>
<comment type="caution">
    <text evidence="7">The sequence shown here is derived from an EMBL/GenBank/DDBJ whole genome shotgun (WGS) entry which is preliminary data.</text>
</comment>
<dbReference type="EMBL" id="AWGB01000021">
    <property type="protein sequence ID" value="ESQ90886.1"/>
    <property type="molecule type" value="Genomic_DNA"/>
</dbReference>
<dbReference type="Proteomes" id="UP000017837">
    <property type="component" value="Unassembled WGS sequence"/>
</dbReference>
<reference evidence="7 8" key="1">
    <citation type="journal article" date="2014" name="Nature">
        <title>Sequential evolution of bacterial morphology by co-option of a developmental regulator.</title>
        <authorList>
            <person name="Jiang C."/>
            <person name="Brown P.J."/>
            <person name="Ducret A."/>
            <person name="Brun Y.V."/>
        </authorList>
    </citation>
    <scope>NUCLEOTIDE SEQUENCE [LARGE SCALE GENOMIC DNA]</scope>
    <source>
        <strain evidence="7 8">DSM 16100</strain>
    </source>
</reference>
<sequence length="263" mass="28234">MRKLCLTLAVLLPLIAGAAHAQTQPFKAVGEQNDWTIDIGGGAVYGFSANGGDPDKVNAIPWVGFNYKNRFYGDALNGVGYNAIVHDRLRAGVQARPHFGGNADGEEGLKVPGLGADLGAYAFYRVGDNFSLGGRVMHDISHVSGGSSLFLSAAHQDITKVGLLQTMVYTRFGDRKTNQAYFGVKADEATATGLDAYSVGAGVQNVGLAFLMMTPIKKHYAIATFLNAERALGDVADSPLIQLKKNQEMSYRFGLLVVRRFSR</sequence>
<dbReference type="OrthoDB" id="5462484at2"/>
<keyword evidence="8" id="KW-1185">Reference proteome</keyword>
<dbReference type="PANTHER" id="PTHR38776">
    <property type="entry name" value="MLTA-INTERACTING PROTEIN-RELATED"/>
    <property type="match status" value="1"/>
</dbReference>
<evidence type="ECO:0000256" key="5">
    <source>
        <dbReference type="ARBA" id="ARBA00023237"/>
    </source>
</evidence>